<evidence type="ECO:0000313" key="1">
    <source>
        <dbReference type="EMBL" id="AZA11247.1"/>
    </source>
</evidence>
<dbReference type="InterPro" id="IPR019675">
    <property type="entry name" value="DUF2550"/>
</dbReference>
<proteinExistence type="predicted"/>
<reference evidence="1 2" key="1">
    <citation type="submission" date="2018-11" db="EMBL/GenBank/DDBJ databases">
        <authorList>
            <person name="Kleinhagauer T."/>
            <person name="Glaeser S.P."/>
            <person name="Spergser J."/>
            <person name="Ruckert C."/>
            <person name="Kaempfer P."/>
            <person name="Busse H.-J."/>
        </authorList>
    </citation>
    <scope>NUCLEOTIDE SEQUENCE [LARGE SCALE GENOMIC DNA]</scope>
    <source>
        <strain evidence="1 2">W8</strain>
    </source>
</reference>
<dbReference type="EMBL" id="CP033897">
    <property type="protein sequence ID" value="AZA11247.1"/>
    <property type="molecule type" value="Genomic_DNA"/>
</dbReference>
<dbReference type="AlphaFoldDB" id="A0A3G6IZX4"/>
<evidence type="ECO:0008006" key="3">
    <source>
        <dbReference type="Google" id="ProtNLM"/>
    </source>
</evidence>
<organism evidence="1 2">
    <name type="scientific">Corynebacterium gerontici</name>
    <dbReference type="NCBI Taxonomy" id="2079234"/>
    <lineage>
        <taxon>Bacteria</taxon>
        <taxon>Bacillati</taxon>
        <taxon>Actinomycetota</taxon>
        <taxon>Actinomycetes</taxon>
        <taxon>Mycobacteriales</taxon>
        <taxon>Corynebacteriaceae</taxon>
        <taxon>Corynebacterium</taxon>
    </lineage>
</organism>
<dbReference type="Proteomes" id="UP000271587">
    <property type="component" value="Chromosome"/>
</dbReference>
<evidence type="ECO:0000313" key="2">
    <source>
        <dbReference type="Proteomes" id="UP000271587"/>
    </source>
</evidence>
<dbReference type="Pfam" id="PF10739">
    <property type="entry name" value="DUF2550"/>
    <property type="match status" value="1"/>
</dbReference>
<dbReference type="KEGG" id="cgk:CGERO_04655"/>
<gene>
    <name evidence="1" type="ORF">CGERO_04655</name>
</gene>
<name>A0A3G6IZX4_9CORY</name>
<dbReference type="RefSeq" id="WP_123933694.1">
    <property type="nucleotide sequence ID" value="NZ_CP033897.1"/>
</dbReference>
<dbReference type="OrthoDB" id="4793422at2"/>
<accession>A0A3G6IZX4</accession>
<sequence length="154" mass="17478">MRFFLLLLALLCAVCALLVAWRFATLRSRGTTVSMRKLPASGEHGWRYGLLRYSGSTVEYFKLRSIVPFANVTFRRNEVQLRGHRELTVREASFLSPATRVVTMSCGEDTFEIALEPRAEMAFTAWVEAAPDARMDRIDAKSLRRKMSGNGQRS</sequence>
<protein>
    <recommendedName>
        <fullName evidence="3">DUF2550 domain-containing protein</fullName>
    </recommendedName>
</protein>
<keyword evidence="2" id="KW-1185">Reference proteome</keyword>